<keyword evidence="1" id="KW-1133">Transmembrane helix</keyword>
<keyword evidence="1" id="KW-0812">Transmembrane</keyword>
<evidence type="ECO:0000256" key="1">
    <source>
        <dbReference type="SAM" id="Phobius"/>
    </source>
</evidence>
<gene>
    <name evidence="2" type="ORF">PBV87_20065</name>
</gene>
<name>A0AA42J363_9FIRM</name>
<evidence type="ECO:0000313" key="3">
    <source>
        <dbReference type="Proteomes" id="UP001169242"/>
    </source>
</evidence>
<keyword evidence="3" id="KW-1185">Reference proteome</keyword>
<dbReference type="InterPro" id="IPR014245">
    <property type="entry name" value="Spore_III_AF"/>
</dbReference>
<feature type="transmembrane region" description="Helical" evidence="1">
    <location>
        <begin position="30"/>
        <end position="51"/>
    </location>
</feature>
<accession>A0AA42J363</accession>
<organism evidence="2 3">
    <name type="scientific">Holtiella tumoricola</name>
    <dbReference type="NCBI Taxonomy" id="3018743"/>
    <lineage>
        <taxon>Bacteria</taxon>
        <taxon>Bacillati</taxon>
        <taxon>Bacillota</taxon>
        <taxon>Clostridia</taxon>
        <taxon>Lachnospirales</taxon>
        <taxon>Cellulosilyticaceae</taxon>
        <taxon>Holtiella</taxon>
    </lineage>
</organism>
<comment type="caution">
    <text evidence="2">The sequence shown here is derived from an EMBL/GenBank/DDBJ whole genome shotgun (WGS) entry which is preliminary data.</text>
</comment>
<proteinExistence type="predicted"/>
<protein>
    <submittedName>
        <fullName evidence="2">Stage III sporulation protein AF</fullName>
    </submittedName>
</protein>
<dbReference type="EMBL" id="JAQIFT010000068">
    <property type="protein sequence ID" value="MDA3733771.1"/>
    <property type="molecule type" value="Genomic_DNA"/>
</dbReference>
<dbReference type="Pfam" id="PF09581">
    <property type="entry name" value="Spore_III_AF"/>
    <property type="match status" value="1"/>
</dbReference>
<evidence type="ECO:0000313" key="2">
    <source>
        <dbReference type="EMBL" id="MDA3733771.1"/>
    </source>
</evidence>
<dbReference type="RefSeq" id="WP_271013489.1">
    <property type="nucleotide sequence ID" value="NZ_JAQIFT010000068.1"/>
</dbReference>
<reference evidence="2" key="1">
    <citation type="journal article" date="2023" name="Int. J. Syst. Evol. Microbiol.">
        <title>&lt;i&gt;Holtiella tumoricola&lt;/i&gt; gen. nov. sp. nov., isolated from a human clinical sample.</title>
        <authorList>
            <person name="Allen-Vercoe E."/>
            <person name="Daigneault M.C."/>
            <person name="Vancuren S.J."/>
            <person name="Cochrane K."/>
            <person name="O'Neal L.L."/>
            <person name="Sankaranarayanan K."/>
            <person name="Lawson P.A."/>
        </authorList>
    </citation>
    <scope>NUCLEOTIDE SEQUENCE</scope>
    <source>
        <strain evidence="2">CC70A</strain>
    </source>
</reference>
<keyword evidence="1" id="KW-0472">Membrane</keyword>
<feature type="transmembrane region" description="Helical" evidence="1">
    <location>
        <begin position="5"/>
        <end position="24"/>
    </location>
</feature>
<sequence length="190" mass="21977">MRNYLLTIIWTMLFVVIVEMIFPVSELKKYLKLVLGFIVLVVIASPLITLISSQEWIQGTPPSEYITFYQKQFEDGEYIPYQEEKKKQEESVKQVYQEQIEKQLTALLEAQLPVSVESLSSEVTLKGSHMSIQEMKIEVIPHTSESFITIGNKNESVVLNQAYLENEIKKCIKDFYNVDNANIYIIVQDS</sequence>
<dbReference type="AlphaFoldDB" id="A0AA42J363"/>
<dbReference type="Proteomes" id="UP001169242">
    <property type="component" value="Unassembled WGS sequence"/>
</dbReference>